<dbReference type="OrthoDB" id="4898945at2759"/>
<protein>
    <submittedName>
        <fullName evidence="5">Cerato-platanin</fullName>
    </submittedName>
</protein>
<evidence type="ECO:0000256" key="1">
    <source>
        <dbReference type="ARBA" id="ARBA00004613"/>
    </source>
</evidence>
<evidence type="ECO:0000256" key="3">
    <source>
        <dbReference type="ARBA" id="ARBA00022525"/>
    </source>
</evidence>
<evidence type="ECO:0000256" key="2">
    <source>
        <dbReference type="ARBA" id="ARBA00010421"/>
    </source>
</evidence>
<dbReference type="AlphaFoldDB" id="A0A9P5NZ74"/>
<organism evidence="5 6">
    <name type="scientific">Gymnopilus junonius</name>
    <name type="common">Spectacular rustgill mushroom</name>
    <name type="synonym">Gymnopilus spectabilis subsp. junonius</name>
    <dbReference type="NCBI Taxonomy" id="109634"/>
    <lineage>
        <taxon>Eukaryota</taxon>
        <taxon>Fungi</taxon>
        <taxon>Dikarya</taxon>
        <taxon>Basidiomycota</taxon>
        <taxon>Agaricomycotina</taxon>
        <taxon>Agaricomycetes</taxon>
        <taxon>Agaricomycetidae</taxon>
        <taxon>Agaricales</taxon>
        <taxon>Agaricineae</taxon>
        <taxon>Hymenogastraceae</taxon>
        <taxon>Gymnopilus</taxon>
    </lineage>
</organism>
<comment type="similarity">
    <text evidence="2">Belongs to the cerato-platanin family.</text>
</comment>
<gene>
    <name evidence="5" type="ORF">CPB84DRAFT_1673403</name>
</gene>
<evidence type="ECO:0000313" key="5">
    <source>
        <dbReference type="EMBL" id="KAF8909798.1"/>
    </source>
</evidence>
<evidence type="ECO:0000256" key="4">
    <source>
        <dbReference type="SAM" id="SignalP"/>
    </source>
</evidence>
<feature type="chain" id="PRO_5040336519" evidence="4">
    <location>
        <begin position="20"/>
        <end position="143"/>
    </location>
</feature>
<comment type="subcellular location">
    <subcellularLocation>
        <location evidence="1">Secreted</location>
    </subcellularLocation>
</comment>
<keyword evidence="4" id="KW-0732">Signal</keyword>
<dbReference type="InterPro" id="IPR010829">
    <property type="entry name" value="Cerato-platanin"/>
</dbReference>
<dbReference type="InterPro" id="IPR036908">
    <property type="entry name" value="RlpA-like_sf"/>
</dbReference>
<reference evidence="5" key="1">
    <citation type="submission" date="2020-11" db="EMBL/GenBank/DDBJ databases">
        <authorList>
            <consortium name="DOE Joint Genome Institute"/>
            <person name="Ahrendt S."/>
            <person name="Riley R."/>
            <person name="Andreopoulos W."/>
            <person name="LaButti K."/>
            <person name="Pangilinan J."/>
            <person name="Ruiz-duenas F.J."/>
            <person name="Barrasa J.M."/>
            <person name="Sanchez-Garcia M."/>
            <person name="Camarero S."/>
            <person name="Miyauchi S."/>
            <person name="Serrano A."/>
            <person name="Linde D."/>
            <person name="Babiker R."/>
            <person name="Drula E."/>
            <person name="Ayuso-Fernandez I."/>
            <person name="Pacheco R."/>
            <person name="Padilla G."/>
            <person name="Ferreira P."/>
            <person name="Barriuso J."/>
            <person name="Kellner H."/>
            <person name="Castanera R."/>
            <person name="Alfaro M."/>
            <person name="Ramirez L."/>
            <person name="Pisabarro A.G."/>
            <person name="Kuo A."/>
            <person name="Tritt A."/>
            <person name="Lipzen A."/>
            <person name="He G."/>
            <person name="Yan M."/>
            <person name="Ng V."/>
            <person name="Cullen D."/>
            <person name="Martin F."/>
            <person name="Rosso M.-N."/>
            <person name="Henrissat B."/>
            <person name="Hibbett D."/>
            <person name="Martinez A.T."/>
            <person name="Grigoriev I.V."/>
        </authorList>
    </citation>
    <scope>NUCLEOTIDE SEQUENCE</scope>
    <source>
        <strain evidence="5">AH 44721</strain>
    </source>
</reference>
<accession>A0A9P5NZ74</accession>
<keyword evidence="3" id="KW-0964">Secreted</keyword>
<comment type="caution">
    <text evidence="5">The sequence shown here is derived from an EMBL/GenBank/DDBJ whole genome shotgun (WGS) entry which is preliminary data.</text>
</comment>
<dbReference type="SUPFAM" id="SSF50685">
    <property type="entry name" value="Barwin-like endoglucanases"/>
    <property type="match status" value="1"/>
</dbReference>
<dbReference type="Gene3D" id="2.40.40.10">
    <property type="entry name" value="RlpA-like domain"/>
    <property type="match status" value="1"/>
</dbReference>
<dbReference type="CDD" id="cd22778">
    <property type="entry name" value="DPBB_CEPL-like"/>
    <property type="match status" value="1"/>
</dbReference>
<feature type="signal peptide" evidence="4">
    <location>
        <begin position="1"/>
        <end position="19"/>
    </location>
</feature>
<dbReference type="Proteomes" id="UP000724874">
    <property type="component" value="Unassembled WGS sequence"/>
</dbReference>
<dbReference type="EMBL" id="JADNYJ010000008">
    <property type="protein sequence ID" value="KAF8909798.1"/>
    <property type="molecule type" value="Genomic_DNA"/>
</dbReference>
<dbReference type="Pfam" id="PF07249">
    <property type="entry name" value="Cerato-platanin"/>
    <property type="match status" value="1"/>
</dbReference>
<proteinExistence type="inferred from homology"/>
<keyword evidence="6" id="KW-1185">Reference proteome</keyword>
<sequence>MKFTTLFCSFALTLLSVHGLTTSYDTAYDNAGQSLDTVACSNGPNGLESLGFTTFGSLPSFPNIGGAPAVTGWNSPNCGTCWNLTYVNPRGISKSINILAIDVATPNFNIAEEAMNTLTGGQAVQLGRVTITAHQVVQSLCGL</sequence>
<dbReference type="GO" id="GO:0005576">
    <property type="term" value="C:extracellular region"/>
    <property type="evidence" value="ECO:0007669"/>
    <property type="project" value="UniProtKB-SubCell"/>
</dbReference>
<name>A0A9P5NZ74_GYMJU</name>
<evidence type="ECO:0000313" key="6">
    <source>
        <dbReference type="Proteomes" id="UP000724874"/>
    </source>
</evidence>